<feature type="transmembrane region" description="Helical" evidence="1">
    <location>
        <begin position="286"/>
        <end position="308"/>
    </location>
</feature>
<dbReference type="eggNOG" id="ENOG502QVXZ">
    <property type="taxonomic scope" value="Eukaryota"/>
</dbReference>
<dbReference type="Gramene" id="ONIVA11G08990.1">
    <property type="protein sequence ID" value="ONIVA11G08990.1"/>
    <property type="gene ID" value="ONIVA11G08990"/>
</dbReference>
<feature type="signal peptide" evidence="2">
    <location>
        <begin position="1"/>
        <end position="30"/>
    </location>
</feature>
<keyword evidence="1" id="KW-0472">Membrane</keyword>
<dbReference type="AlphaFoldDB" id="A0A0E0J0H1"/>
<feature type="transmembrane region" description="Helical" evidence="1">
    <location>
        <begin position="499"/>
        <end position="523"/>
    </location>
</feature>
<evidence type="ECO:0000256" key="2">
    <source>
        <dbReference type="SAM" id="SignalP"/>
    </source>
</evidence>
<feature type="transmembrane region" description="Helical" evidence="1">
    <location>
        <begin position="103"/>
        <end position="128"/>
    </location>
</feature>
<accession>A0A0E0J0H1</accession>
<dbReference type="PANTHER" id="PTHR31414:SF18">
    <property type="entry name" value="TRANSMEMBRANE PROTEIN-RELATED"/>
    <property type="match status" value="1"/>
</dbReference>
<dbReference type="InterPro" id="IPR040283">
    <property type="entry name" value="DDB_G0292058-like"/>
</dbReference>
<protein>
    <submittedName>
        <fullName evidence="3">Uncharacterized protein</fullName>
    </submittedName>
</protein>
<keyword evidence="1" id="KW-0812">Transmembrane</keyword>
<dbReference type="Proteomes" id="UP000006591">
    <property type="component" value="Chromosome 11"/>
</dbReference>
<proteinExistence type="predicted"/>
<dbReference type="OMA" id="LVECQTV"/>
<sequence length="569" mass="62128">MESRRLEQLVFLLCCFAAITCSLHATQAQAQGQITQHHLKKSSPHNGAVGRILSEMTNRSDSTLSRRIRRVDPLDGLRKYEGGYNITNKHYWSSTIFTGRPGYVIAALWLIGGIIFVGALLISKIFFAKRNTGYGDMNYFLARFHICSMIIFILLAAFVIVASAIAIRGAVRFHSRAEAVKEIIGRTAFEATATIYNITEAIEKMQNTSRLYNNNSQAFDHLNSTVKALNSEAVEIQSKAEKNMRLVSKGINILEAVTILTVTLNLFAVLALLVMRPLRLQKLCNLCIAICWILTALIWMYFGLYYFLDEFAGDTCAALEEYQLDPKNSTLGTIIPCSEKFSGSVILHDVGAGIHDIIDQVIGEFSVSEAAIQVNSNIYTIKSEYGVKQLDYICNPFAGPPEFRYRPENCPSGAATIGDIPQILRRLTCTDLGGGAHCASAELSSAIDYGKVETYTSSIQNVLDIFPGTERLLTCELVKSGFADIVGHQCAPLSRGARAAWAALAALSAATTALLVLAAAVAGGGARHAGDDRHSVRHLTSSSNSEISEAEFAEMHAKKVRVLALVDRA</sequence>
<keyword evidence="4" id="KW-1185">Reference proteome</keyword>
<dbReference type="HOGENOM" id="CLU_024548_1_1_1"/>
<evidence type="ECO:0000313" key="3">
    <source>
        <dbReference type="EnsemblPlants" id="ONIVA11G08990.1"/>
    </source>
</evidence>
<evidence type="ECO:0000313" key="4">
    <source>
        <dbReference type="Proteomes" id="UP000006591"/>
    </source>
</evidence>
<reference evidence="3" key="2">
    <citation type="submission" date="2018-04" db="EMBL/GenBank/DDBJ databases">
        <title>OnivRS2 (Oryza nivara Reference Sequence Version 2).</title>
        <authorList>
            <person name="Zhang J."/>
            <person name="Kudrna D."/>
            <person name="Lee S."/>
            <person name="Talag J."/>
            <person name="Rajasekar S."/>
            <person name="Welchert J."/>
            <person name="Hsing Y.-I."/>
            <person name="Wing R.A."/>
        </authorList>
    </citation>
    <scope>NUCLEOTIDE SEQUENCE [LARGE SCALE GENOMIC DNA]</scope>
    <source>
        <strain evidence="3">SL10</strain>
    </source>
</reference>
<feature type="transmembrane region" description="Helical" evidence="1">
    <location>
        <begin position="253"/>
        <end position="274"/>
    </location>
</feature>
<dbReference type="STRING" id="4536.A0A0E0J0H1"/>
<dbReference type="PANTHER" id="PTHR31414">
    <property type="entry name" value="TRANSMEMBRANE PROTEIN DDB_G0292058"/>
    <property type="match status" value="1"/>
</dbReference>
<feature type="chain" id="PRO_5002363376" evidence="2">
    <location>
        <begin position="31"/>
        <end position="569"/>
    </location>
</feature>
<dbReference type="GO" id="GO:0016020">
    <property type="term" value="C:membrane"/>
    <property type="evidence" value="ECO:0007669"/>
    <property type="project" value="TreeGrafter"/>
</dbReference>
<dbReference type="EnsemblPlants" id="ONIVA11G08990.1">
    <property type="protein sequence ID" value="ONIVA11G08990.1"/>
    <property type="gene ID" value="ONIVA11G08990"/>
</dbReference>
<keyword evidence="1" id="KW-1133">Transmembrane helix</keyword>
<organism evidence="3">
    <name type="scientific">Oryza nivara</name>
    <name type="common">Indian wild rice</name>
    <name type="synonym">Oryza sativa f. spontanea</name>
    <dbReference type="NCBI Taxonomy" id="4536"/>
    <lineage>
        <taxon>Eukaryota</taxon>
        <taxon>Viridiplantae</taxon>
        <taxon>Streptophyta</taxon>
        <taxon>Embryophyta</taxon>
        <taxon>Tracheophyta</taxon>
        <taxon>Spermatophyta</taxon>
        <taxon>Magnoliopsida</taxon>
        <taxon>Liliopsida</taxon>
        <taxon>Poales</taxon>
        <taxon>Poaceae</taxon>
        <taxon>BOP clade</taxon>
        <taxon>Oryzoideae</taxon>
        <taxon>Oryzeae</taxon>
        <taxon>Oryzinae</taxon>
        <taxon>Oryza</taxon>
    </lineage>
</organism>
<name>A0A0E0J0H1_ORYNI</name>
<evidence type="ECO:0000256" key="1">
    <source>
        <dbReference type="SAM" id="Phobius"/>
    </source>
</evidence>
<feature type="transmembrane region" description="Helical" evidence="1">
    <location>
        <begin position="140"/>
        <end position="167"/>
    </location>
</feature>
<reference evidence="3" key="1">
    <citation type="submission" date="2015-04" db="UniProtKB">
        <authorList>
            <consortium name="EnsemblPlants"/>
        </authorList>
    </citation>
    <scope>IDENTIFICATION</scope>
    <source>
        <strain evidence="3">SL10</strain>
    </source>
</reference>
<keyword evidence="2" id="KW-0732">Signal</keyword>